<dbReference type="PANTHER" id="PTHR12320:SF65">
    <property type="entry name" value="PROTEIN PHOSPHATASE"/>
    <property type="match status" value="1"/>
</dbReference>
<dbReference type="PANTHER" id="PTHR12320">
    <property type="entry name" value="PROTEIN PHOSPHATASE 2C"/>
    <property type="match status" value="1"/>
</dbReference>
<evidence type="ECO:0000313" key="3">
    <source>
        <dbReference type="Proteomes" id="UP000826656"/>
    </source>
</evidence>
<comment type="similarity">
    <text evidence="1">Belongs to the PP2C family.</text>
</comment>
<dbReference type="EC" id="3.1.3.16" evidence="1"/>
<proteinExistence type="inferred from homology"/>
<comment type="cofactor">
    <cofactor evidence="1">
        <name>Mn(2+)</name>
        <dbReference type="ChEBI" id="CHEBI:29035"/>
    </cofactor>
</comment>
<comment type="caution">
    <text evidence="2">The sequence shown here is derived from an EMBL/GenBank/DDBJ whole genome shotgun (WGS) entry which is preliminary data.</text>
</comment>
<comment type="cofactor">
    <cofactor evidence="1">
        <name>Mg(2+)</name>
        <dbReference type="ChEBI" id="CHEBI:18420"/>
    </cofactor>
</comment>
<comment type="catalytic activity">
    <reaction evidence="1">
        <text>O-phospho-L-threonyl-[protein] + H2O = L-threonyl-[protein] + phosphate</text>
        <dbReference type="Rhea" id="RHEA:47004"/>
        <dbReference type="Rhea" id="RHEA-COMP:11060"/>
        <dbReference type="Rhea" id="RHEA-COMP:11605"/>
        <dbReference type="ChEBI" id="CHEBI:15377"/>
        <dbReference type="ChEBI" id="CHEBI:30013"/>
        <dbReference type="ChEBI" id="CHEBI:43474"/>
        <dbReference type="ChEBI" id="CHEBI:61977"/>
        <dbReference type="EC" id="3.1.3.16"/>
    </reaction>
</comment>
<dbReference type="InterPro" id="IPR039123">
    <property type="entry name" value="PPTC7"/>
</dbReference>
<organism evidence="2 3">
    <name type="scientific">Solanum tuberosum</name>
    <name type="common">Potato</name>
    <dbReference type="NCBI Taxonomy" id="4113"/>
    <lineage>
        <taxon>Eukaryota</taxon>
        <taxon>Viridiplantae</taxon>
        <taxon>Streptophyta</taxon>
        <taxon>Embryophyta</taxon>
        <taxon>Tracheophyta</taxon>
        <taxon>Spermatophyta</taxon>
        <taxon>Magnoliopsida</taxon>
        <taxon>eudicotyledons</taxon>
        <taxon>Gunneridae</taxon>
        <taxon>Pentapetalae</taxon>
        <taxon>asterids</taxon>
        <taxon>lamiids</taxon>
        <taxon>Solanales</taxon>
        <taxon>Solanaceae</taxon>
        <taxon>Solanoideae</taxon>
        <taxon>Solaneae</taxon>
        <taxon>Solanum</taxon>
    </lineage>
</organism>
<keyword evidence="1" id="KW-0904">Protein phosphatase</keyword>
<dbReference type="EMBL" id="JAIVGD010000015">
    <property type="protein sequence ID" value="KAH0757539.1"/>
    <property type="molecule type" value="Genomic_DNA"/>
</dbReference>
<sequence>MDIDEDLSFYGESTNSFINGNFKMNMATDLFYIPKSNKVPLGEDAHFICIEEEIIGVADGVGGWVKKGIDSGEYSRQLVRNAEL</sequence>
<evidence type="ECO:0000313" key="2">
    <source>
        <dbReference type="EMBL" id="KAH0757539.1"/>
    </source>
</evidence>
<keyword evidence="3" id="KW-1185">Reference proteome</keyword>
<evidence type="ECO:0000256" key="1">
    <source>
        <dbReference type="RuleBase" id="RU366020"/>
    </source>
</evidence>
<protein>
    <recommendedName>
        <fullName evidence="1">Protein phosphatase</fullName>
        <ecNumber evidence="1">3.1.3.16</ecNumber>
    </recommendedName>
</protein>
<accession>A0ABQ7V1Y4</accession>
<dbReference type="Proteomes" id="UP000826656">
    <property type="component" value="Unassembled WGS sequence"/>
</dbReference>
<keyword evidence="1" id="KW-0378">Hydrolase</keyword>
<name>A0ABQ7V1Y4_SOLTU</name>
<keyword evidence="1" id="KW-0479">Metal-binding</keyword>
<reference evidence="2 3" key="1">
    <citation type="journal article" date="2021" name="bioRxiv">
        <title>Chromosome-scale and haplotype-resolved genome assembly of a tetraploid potato cultivar.</title>
        <authorList>
            <person name="Sun H."/>
            <person name="Jiao W.-B."/>
            <person name="Krause K."/>
            <person name="Campoy J.A."/>
            <person name="Goel M."/>
            <person name="Folz-Donahue K."/>
            <person name="Kukat C."/>
            <person name="Huettel B."/>
            <person name="Schneeberger K."/>
        </authorList>
    </citation>
    <scope>NUCLEOTIDE SEQUENCE [LARGE SCALE GENOMIC DNA]</scope>
    <source>
        <strain evidence="2">SolTubOtavaFocal</strain>
        <tissue evidence="2">Leaves</tissue>
    </source>
</reference>
<comment type="catalytic activity">
    <reaction evidence="1">
        <text>O-phospho-L-seryl-[protein] + H2O = L-seryl-[protein] + phosphate</text>
        <dbReference type="Rhea" id="RHEA:20629"/>
        <dbReference type="Rhea" id="RHEA-COMP:9863"/>
        <dbReference type="Rhea" id="RHEA-COMP:11604"/>
        <dbReference type="ChEBI" id="CHEBI:15377"/>
        <dbReference type="ChEBI" id="CHEBI:29999"/>
        <dbReference type="ChEBI" id="CHEBI:43474"/>
        <dbReference type="ChEBI" id="CHEBI:83421"/>
        <dbReference type="EC" id="3.1.3.16"/>
    </reaction>
</comment>
<keyword evidence="1" id="KW-0464">Manganese</keyword>
<gene>
    <name evidence="2" type="ORF">KY290_021032</name>
</gene>
<keyword evidence="1" id="KW-0460">Magnesium</keyword>